<dbReference type="RefSeq" id="WP_395115145.1">
    <property type="nucleotide sequence ID" value="NZ_JBIMSO010000053.1"/>
</dbReference>
<evidence type="ECO:0000256" key="1">
    <source>
        <dbReference type="SAM" id="MobiDB-lite"/>
    </source>
</evidence>
<feature type="compositionally biased region" description="Polar residues" evidence="1">
    <location>
        <begin position="202"/>
        <end position="215"/>
    </location>
</feature>
<comment type="caution">
    <text evidence="2">The sequence shown here is derived from an EMBL/GenBank/DDBJ whole genome shotgun (WGS) entry which is preliminary data.</text>
</comment>
<feature type="region of interest" description="Disordered" evidence="1">
    <location>
        <begin position="195"/>
        <end position="215"/>
    </location>
</feature>
<dbReference type="Proteomes" id="UP001609175">
    <property type="component" value="Unassembled WGS sequence"/>
</dbReference>
<feature type="region of interest" description="Disordered" evidence="1">
    <location>
        <begin position="128"/>
        <end position="179"/>
    </location>
</feature>
<protein>
    <submittedName>
        <fullName evidence="2">Uncharacterized protein</fullName>
    </submittedName>
</protein>
<evidence type="ECO:0000313" key="3">
    <source>
        <dbReference type="Proteomes" id="UP001609175"/>
    </source>
</evidence>
<dbReference type="EMBL" id="JBIMSO010000053">
    <property type="protein sequence ID" value="MFH5209399.1"/>
    <property type="molecule type" value="Genomic_DNA"/>
</dbReference>
<name>A0ABW7JS66_9NOCA</name>
<sequence>MSTEHVGSPATDPSVVDDFVTAWESTAVPPILADFLPDTAAIRRTALLELISIDLRHRWLRTGLGKRLVTYCDEFPELERADLPASLIYEEFVIRRHSGQTVDPRDYLSEFPAQAQRLKQLLNTDEDTSTVLARPPVPDEPTQYSGDPTEVADEPTQYSGDTTEVADEATQYSGDTTEVADEATAYAERTAYAENTAYAETPPTQTNPQPSVWIR</sequence>
<accession>A0ABW7JS66</accession>
<evidence type="ECO:0000313" key="2">
    <source>
        <dbReference type="EMBL" id="MFH5209399.1"/>
    </source>
</evidence>
<reference evidence="2 3" key="1">
    <citation type="submission" date="2024-10" db="EMBL/GenBank/DDBJ databases">
        <authorList>
            <person name="Riesco R."/>
        </authorList>
    </citation>
    <scope>NUCLEOTIDE SEQUENCE [LARGE SCALE GENOMIC DNA]</scope>
    <source>
        <strain evidence="2 3">NCIMB 15449</strain>
    </source>
</reference>
<gene>
    <name evidence="2" type="ORF">ACHIPZ_14515</name>
</gene>
<proteinExistence type="predicted"/>
<organism evidence="2 3">
    <name type="scientific">Antrihabitans spumae</name>
    <dbReference type="NCBI Taxonomy" id="3373370"/>
    <lineage>
        <taxon>Bacteria</taxon>
        <taxon>Bacillati</taxon>
        <taxon>Actinomycetota</taxon>
        <taxon>Actinomycetes</taxon>
        <taxon>Mycobacteriales</taxon>
        <taxon>Nocardiaceae</taxon>
        <taxon>Antrihabitans</taxon>
    </lineage>
</organism>